<protein>
    <submittedName>
        <fullName evidence="2">Methyltransferase domain-containing protein</fullName>
    </submittedName>
</protein>
<evidence type="ECO:0000313" key="2">
    <source>
        <dbReference type="EMBL" id="MDV2685564.1"/>
    </source>
</evidence>
<reference evidence="2 3" key="1">
    <citation type="submission" date="2023-10" db="EMBL/GenBank/DDBJ databases">
        <title>Screening of Alkalihalobacillus lindianensis BZ-TG-R113 and Its Alleviation of Salt Stress on Rapeseed Growth.</title>
        <authorList>
            <person name="Zhao B."/>
            <person name="Guo T."/>
        </authorList>
    </citation>
    <scope>NUCLEOTIDE SEQUENCE [LARGE SCALE GENOMIC DNA]</scope>
    <source>
        <strain evidence="2 3">BZ-TG-R113</strain>
    </source>
</reference>
<dbReference type="SUPFAM" id="SSF53335">
    <property type="entry name" value="S-adenosyl-L-methionine-dependent methyltransferases"/>
    <property type="match status" value="1"/>
</dbReference>
<keyword evidence="2" id="KW-0489">Methyltransferase</keyword>
<sequence>MTSLYDSIGLTYDTTRKADPEIASRLRNHLQVPNGSRILDIACGTGNYTIALEKTGLKITGSDVSEEMIKKAKGKSSTIDWEVADVNKLPYENNVFEGATCTLAIHHFNELLTPFKEVFRVLDKGRFVIFTSYPEQMNNYWLKEYFPGAIEKSANQMPSVVEVSDILKTVGFNIVGNETFLIQPNLKDFFLYSGKYEPKMYLDEKVRSGISTFANLASKEEVEEGCNKLKKDIETKKIEDVFNNFSSDLGDYVYIVAEKK</sequence>
<keyword evidence="3" id="KW-1185">Reference proteome</keyword>
<dbReference type="GO" id="GO:0032259">
    <property type="term" value="P:methylation"/>
    <property type="evidence" value="ECO:0007669"/>
    <property type="project" value="UniProtKB-KW"/>
</dbReference>
<organism evidence="2 3">
    <name type="scientific">Alkalihalophilus lindianensis</name>
    <dbReference type="NCBI Taxonomy" id="1630542"/>
    <lineage>
        <taxon>Bacteria</taxon>
        <taxon>Bacillati</taxon>
        <taxon>Bacillota</taxon>
        <taxon>Bacilli</taxon>
        <taxon>Bacillales</taxon>
        <taxon>Bacillaceae</taxon>
        <taxon>Alkalihalophilus</taxon>
    </lineage>
</organism>
<evidence type="ECO:0000259" key="1">
    <source>
        <dbReference type="Pfam" id="PF08241"/>
    </source>
</evidence>
<name>A0ABU3XCF2_9BACI</name>
<gene>
    <name evidence="2" type="ORF">RYX56_14450</name>
</gene>
<dbReference type="GO" id="GO:0008168">
    <property type="term" value="F:methyltransferase activity"/>
    <property type="evidence" value="ECO:0007669"/>
    <property type="project" value="UniProtKB-KW"/>
</dbReference>
<dbReference type="InterPro" id="IPR013216">
    <property type="entry name" value="Methyltransf_11"/>
</dbReference>
<dbReference type="PANTHER" id="PTHR43591:SF24">
    <property type="entry name" value="2-METHOXY-6-POLYPRENYL-1,4-BENZOQUINOL METHYLASE, MITOCHONDRIAL"/>
    <property type="match status" value="1"/>
</dbReference>
<dbReference type="Pfam" id="PF08241">
    <property type="entry name" value="Methyltransf_11"/>
    <property type="match status" value="1"/>
</dbReference>
<evidence type="ECO:0000313" key="3">
    <source>
        <dbReference type="Proteomes" id="UP001287282"/>
    </source>
</evidence>
<dbReference type="Proteomes" id="UP001287282">
    <property type="component" value="Unassembled WGS sequence"/>
</dbReference>
<comment type="caution">
    <text evidence="2">The sequence shown here is derived from an EMBL/GenBank/DDBJ whole genome shotgun (WGS) entry which is preliminary data.</text>
</comment>
<proteinExistence type="predicted"/>
<dbReference type="Gene3D" id="3.40.50.150">
    <property type="entry name" value="Vaccinia Virus protein VP39"/>
    <property type="match status" value="1"/>
</dbReference>
<dbReference type="EMBL" id="JAWJBA010000004">
    <property type="protein sequence ID" value="MDV2685564.1"/>
    <property type="molecule type" value="Genomic_DNA"/>
</dbReference>
<accession>A0ABU3XCF2</accession>
<feature type="domain" description="Methyltransferase type 11" evidence="1">
    <location>
        <begin position="39"/>
        <end position="129"/>
    </location>
</feature>
<dbReference type="InterPro" id="IPR029063">
    <property type="entry name" value="SAM-dependent_MTases_sf"/>
</dbReference>
<dbReference type="RefSeq" id="WP_317122739.1">
    <property type="nucleotide sequence ID" value="NZ_JAWJBA010000004.1"/>
</dbReference>
<keyword evidence="2" id="KW-0808">Transferase</keyword>
<dbReference type="PANTHER" id="PTHR43591">
    <property type="entry name" value="METHYLTRANSFERASE"/>
    <property type="match status" value="1"/>
</dbReference>
<dbReference type="CDD" id="cd02440">
    <property type="entry name" value="AdoMet_MTases"/>
    <property type="match status" value="1"/>
</dbReference>